<dbReference type="EMBL" id="FWFT01000006">
    <property type="protein sequence ID" value="SLN60133.1"/>
    <property type="molecule type" value="Genomic_DNA"/>
</dbReference>
<dbReference type="AlphaFoldDB" id="A0A1Y5TBC7"/>
<dbReference type="OrthoDB" id="7864216at2"/>
<dbReference type="Proteomes" id="UP000193623">
    <property type="component" value="Unassembled WGS sequence"/>
</dbReference>
<evidence type="ECO:0008006" key="3">
    <source>
        <dbReference type="Google" id="ProtNLM"/>
    </source>
</evidence>
<reference evidence="1 2" key="1">
    <citation type="submission" date="2017-03" db="EMBL/GenBank/DDBJ databases">
        <authorList>
            <person name="Afonso C.L."/>
            <person name="Miller P.J."/>
            <person name="Scott M.A."/>
            <person name="Spackman E."/>
            <person name="Goraichik I."/>
            <person name="Dimitrov K.M."/>
            <person name="Suarez D.L."/>
            <person name="Swayne D.E."/>
        </authorList>
    </citation>
    <scope>NUCLEOTIDE SEQUENCE [LARGE SCALE GENOMIC DNA]</scope>
    <source>
        <strain evidence="1 2">CECT 8397</strain>
    </source>
</reference>
<evidence type="ECO:0000313" key="1">
    <source>
        <dbReference type="EMBL" id="SLN60133.1"/>
    </source>
</evidence>
<name>A0A1Y5TBC7_9RHOB</name>
<sequence>MTDAAKDQHDDLNAALLAAHDAGDATTLVGLYTRAADIAADTDTACFFLTQAYIFALEVGDTRAGALKRRLSAEGRL</sequence>
<dbReference type="RefSeq" id="WP_085865584.1">
    <property type="nucleotide sequence ID" value="NZ_FWFT01000006.1"/>
</dbReference>
<keyword evidence="2" id="KW-1185">Reference proteome</keyword>
<evidence type="ECO:0000313" key="2">
    <source>
        <dbReference type="Proteomes" id="UP000193623"/>
    </source>
</evidence>
<gene>
    <name evidence="1" type="ORF">PSJ8397_03204</name>
</gene>
<organism evidence="1 2">
    <name type="scientific">Pseudooctadecabacter jejudonensis</name>
    <dbReference type="NCBI Taxonomy" id="1391910"/>
    <lineage>
        <taxon>Bacteria</taxon>
        <taxon>Pseudomonadati</taxon>
        <taxon>Pseudomonadota</taxon>
        <taxon>Alphaproteobacteria</taxon>
        <taxon>Rhodobacterales</taxon>
        <taxon>Paracoccaceae</taxon>
        <taxon>Pseudooctadecabacter</taxon>
    </lineage>
</organism>
<protein>
    <recommendedName>
        <fullName evidence="3">Tetratricopeptide repeat protein</fullName>
    </recommendedName>
</protein>
<accession>A0A1Y5TBC7</accession>
<proteinExistence type="predicted"/>